<evidence type="ECO:0000256" key="4">
    <source>
        <dbReference type="ARBA" id="ARBA00023065"/>
    </source>
</evidence>
<dbReference type="Proteomes" id="UP000242288">
    <property type="component" value="Unassembled WGS sequence"/>
</dbReference>
<keyword evidence="7" id="KW-1003">Cell membrane</keyword>
<keyword evidence="6 7" id="KW-0066">ATP synthesis</keyword>
<proteinExistence type="inferred from homology"/>
<dbReference type="GO" id="GO:0045259">
    <property type="term" value="C:proton-transporting ATP synthase complex"/>
    <property type="evidence" value="ECO:0007669"/>
    <property type="project" value="UniProtKB-KW"/>
</dbReference>
<protein>
    <recommendedName>
        <fullName evidence="7">ATP synthase subunit delta</fullName>
    </recommendedName>
    <alternativeName>
        <fullName evidence="7">ATP synthase F(1) sector subunit delta</fullName>
    </alternativeName>
    <alternativeName>
        <fullName evidence="7">F-type ATPase subunit delta</fullName>
        <shortName evidence="7">F-ATPase subunit delta</shortName>
    </alternativeName>
</protein>
<dbReference type="GO" id="GO:0005886">
    <property type="term" value="C:plasma membrane"/>
    <property type="evidence" value="ECO:0007669"/>
    <property type="project" value="UniProtKB-SubCell"/>
</dbReference>
<dbReference type="SUPFAM" id="SSF47928">
    <property type="entry name" value="N-terminal domain of the delta subunit of the F1F0-ATP synthase"/>
    <property type="match status" value="1"/>
</dbReference>
<dbReference type="PRINTS" id="PR00125">
    <property type="entry name" value="ATPASEDELTA"/>
</dbReference>
<dbReference type="PANTHER" id="PTHR11910">
    <property type="entry name" value="ATP SYNTHASE DELTA CHAIN"/>
    <property type="match status" value="1"/>
</dbReference>
<keyword evidence="3 7" id="KW-0375">Hydrogen ion transport</keyword>
<comment type="caution">
    <text evidence="8">The sequence shown here is derived from an EMBL/GenBank/DDBJ whole genome shotgun (WGS) entry which is preliminary data.</text>
</comment>
<evidence type="ECO:0000256" key="2">
    <source>
        <dbReference type="ARBA" id="ARBA00022448"/>
    </source>
</evidence>
<dbReference type="Gene3D" id="1.10.520.20">
    <property type="entry name" value="N-terminal domain of the delta subunit of the F1F0-ATP synthase"/>
    <property type="match status" value="1"/>
</dbReference>
<dbReference type="InterPro" id="IPR000711">
    <property type="entry name" value="ATPase_OSCP/dsu"/>
</dbReference>
<keyword evidence="5 7" id="KW-0472">Membrane</keyword>
<dbReference type="Pfam" id="PF00213">
    <property type="entry name" value="OSCP"/>
    <property type="match status" value="1"/>
</dbReference>
<accession>A0A2J6WGK9</accession>
<keyword evidence="2 7" id="KW-0813">Transport</keyword>
<sequence length="181" mass="20170">MRKVRGAKAKKYAKQFLSLVNLDQVPEIAGKLETMALLMQKEKQFRNMLASPSFNEQERAGVINYLCEKLALPEEAKKFLTFLSIEGVLVGLGEIVKYINALYLEAKKKVKGVVTSAVELPESIKQKIVESLRAITGRDIELQYEIDPSLLGGVRVKVGSTMYDLSIKGQLGLLRDKLIKG</sequence>
<dbReference type="InterPro" id="IPR020781">
    <property type="entry name" value="ATPase_OSCP/d_CS"/>
</dbReference>
<comment type="function">
    <text evidence="7">F(1)F(0) ATP synthase produces ATP from ADP in the presence of a proton or sodium gradient. F-type ATPases consist of two structural domains, F(1) containing the extramembraneous catalytic core and F(0) containing the membrane proton channel, linked together by a central stalk and a peripheral stalk. During catalysis, ATP synthesis in the catalytic domain of F(1) is coupled via a rotary mechanism of the central stalk subunits to proton translocation.</text>
</comment>
<comment type="similarity">
    <text evidence="7">Belongs to the ATPase delta chain family.</text>
</comment>
<evidence type="ECO:0000313" key="8">
    <source>
        <dbReference type="EMBL" id="PMP69468.1"/>
    </source>
</evidence>
<dbReference type="NCBIfam" id="TIGR01145">
    <property type="entry name" value="ATP_synt_delta"/>
    <property type="match status" value="1"/>
</dbReference>
<evidence type="ECO:0000256" key="7">
    <source>
        <dbReference type="HAMAP-Rule" id="MF_01416"/>
    </source>
</evidence>
<keyword evidence="7" id="KW-0139">CF(1)</keyword>
<evidence type="ECO:0000256" key="3">
    <source>
        <dbReference type="ARBA" id="ARBA00022781"/>
    </source>
</evidence>
<dbReference type="PROSITE" id="PS00389">
    <property type="entry name" value="ATPASE_DELTA"/>
    <property type="match status" value="1"/>
</dbReference>
<dbReference type="HAMAP" id="MF_01416">
    <property type="entry name" value="ATP_synth_delta_bact"/>
    <property type="match status" value="1"/>
</dbReference>
<organism evidence="8 9">
    <name type="scientific">Thermodesulfovibrio aggregans</name>
    <dbReference type="NCBI Taxonomy" id="86166"/>
    <lineage>
        <taxon>Bacteria</taxon>
        <taxon>Pseudomonadati</taxon>
        <taxon>Nitrospirota</taxon>
        <taxon>Thermodesulfovibrionia</taxon>
        <taxon>Thermodesulfovibrionales</taxon>
        <taxon>Thermodesulfovibrionaceae</taxon>
        <taxon>Thermodesulfovibrio</taxon>
    </lineage>
</organism>
<name>A0A2J6WGK9_9BACT</name>
<dbReference type="InterPro" id="IPR026015">
    <property type="entry name" value="ATP_synth_OSCP/delta_N_sf"/>
</dbReference>
<dbReference type="EMBL" id="PNIO01000060">
    <property type="protein sequence ID" value="PMP69468.1"/>
    <property type="molecule type" value="Genomic_DNA"/>
</dbReference>
<evidence type="ECO:0000256" key="6">
    <source>
        <dbReference type="ARBA" id="ARBA00023310"/>
    </source>
</evidence>
<comment type="function">
    <text evidence="7">This protein is part of the stalk that links CF(0) to CF(1). It either transmits conformational changes from CF(0) to CF(1) or is implicated in proton conduction.</text>
</comment>
<evidence type="ECO:0000313" key="9">
    <source>
        <dbReference type="Proteomes" id="UP000242288"/>
    </source>
</evidence>
<dbReference type="AlphaFoldDB" id="A0A2J6WGK9"/>
<reference evidence="8 9" key="1">
    <citation type="submission" date="2018-01" db="EMBL/GenBank/DDBJ databases">
        <title>Metagenomic assembled genomes from two thermal pools in the Uzon Caldera, Kamchatka, Russia.</title>
        <authorList>
            <person name="Wilkins L."/>
            <person name="Ettinger C."/>
        </authorList>
    </citation>
    <scope>NUCLEOTIDE SEQUENCE [LARGE SCALE GENOMIC DNA]</scope>
    <source>
        <strain evidence="8">ZAV-04</strain>
    </source>
</reference>
<gene>
    <name evidence="7 8" type="primary">atpH</name>
    <name evidence="8" type="ORF">C0186_06765</name>
</gene>
<evidence type="ECO:0000256" key="1">
    <source>
        <dbReference type="ARBA" id="ARBA00004370"/>
    </source>
</evidence>
<dbReference type="GO" id="GO:0046933">
    <property type="term" value="F:proton-transporting ATP synthase activity, rotational mechanism"/>
    <property type="evidence" value="ECO:0007669"/>
    <property type="project" value="UniProtKB-UniRule"/>
</dbReference>
<comment type="subcellular location">
    <subcellularLocation>
        <location evidence="7">Cell membrane</location>
        <topology evidence="7">Peripheral membrane protein</topology>
    </subcellularLocation>
    <subcellularLocation>
        <location evidence="1">Membrane</location>
    </subcellularLocation>
</comment>
<keyword evidence="4 7" id="KW-0406">Ion transport</keyword>
<evidence type="ECO:0000256" key="5">
    <source>
        <dbReference type="ARBA" id="ARBA00023136"/>
    </source>
</evidence>